<evidence type="ECO:0000313" key="1">
    <source>
        <dbReference type="EMBL" id="VEN50144.1"/>
    </source>
</evidence>
<proteinExistence type="predicted"/>
<reference evidence="1 2" key="1">
    <citation type="submission" date="2019-01" db="EMBL/GenBank/DDBJ databases">
        <authorList>
            <person name="Sayadi A."/>
        </authorList>
    </citation>
    <scope>NUCLEOTIDE SEQUENCE [LARGE SCALE GENOMIC DNA]</scope>
</reference>
<keyword evidence="2" id="KW-1185">Reference proteome</keyword>
<organism evidence="1 2">
    <name type="scientific">Callosobruchus maculatus</name>
    <name type="common">Southern cowpea weevil</name>
    <name type="synonym">Pulse bruchid</name>
    <dbReference type="NCBI Taxonomy" id="64391"/>
    <lineage>
        <taxon>Eukaryota</taxon>
        <taxon>Metazoa</taxon>
        <taxon>Ecdysozoa</taxon>
        <taxon>Arthropoda</taxon>
        <taxon>Hexapoda</taxon>
        <taxon>Insecta</taxon>
        <taxon>Pterygota</taxon>
        <taxon>Neoptera</taxon>
        <taxon>Endopterygota</taxon>
        <taxon>Coleoptera</taxon>
        <taxon>Polyphaga</taxon>
        <taxon>Cucujiformia</taxon>
        <taxon>Chrysomeloidea</taxon>
        <taxon>Chrysomelidae</taxon>
        <taxon>Bruchinae</taxon>
        <taxon>Bruchini</taxon>
        <taxon>Callosobruchus</taxon>
    </lineage>
</organism>
<dbReference type="AlphaFoldDB" id="A0A653CQE6"/>
<dbReference type="EMBL" id="CAACVG010008522">
    <property type="protein sequence ID" value="VEN50144.1"/>
    <property type="molecule type" value="Genomic_DNA"/>
</dbReference>
<gene>
    <name evidence="1" type="ORF">CALMAC_LOCUS11011</name>
</gene>
<dbReference type="Proteomes" id="UP000410492">
    <property type="component" value="Unassembled WGS sequence"/>
</dbReference>
<evidence type="ECO:0000313" key="2">
    <source>
        <dbReference type="Proteomes" id="UP000410492"/>
    </source>
</evidence>
<sequence>MQKGTRQNTKRRTCAKVTDDKSGILEWIFSNKSKANPGDPLVTLGDNILIGLATRLRDYYLNRCASLVSVATESGLIRVLEHPKQ</sequence>
<accession>A0A653CQE6</accession>
<protein>
    <submittedName>
        <fullName evidence="1">Uncharacterized protein</fullName>
    </submittedName>
</protein>
<name>A0A653CQE6_CALMS</name>
<dbReference type="OrthoDB" id="10540403at2759"/>